<evidence type="ECO:0000313" key="2">
    <source>
        <dbReference type="Proteomes" id="UP001285908"/>
    </source>
</evidence>
<gene>
    <name evidence="1" type="ORF">B0T23DRAFT_450256</name>
</gene>
<name>A0AAJ0IFI8_9PEZI</name>
<dbReference type="RefSeq" id="XP_062697100.1">
    <property type="nucleotide sequence ID" value="XM_062841084.1"/>
</dbReference>
<accession>A0AAJ0IFI8</accession>
<protein>
    <submittedName>
        <fullName evidence="1">Uncharacterized protein</fullName>
    </submittedName>
</protein>
<dbReference type="AlphaFoldDB" id="A0AAJ0IFI8"/>
<keyword evidence="2" id="KW-1185">Reference proteome</keyword>
<reference evidence="1 2" key="1">
    <citation type="journal article" date="2023" name="Mol. Phylogenet. Evol.">
        <title>Genome-scale phylogeny and comparative genomics of the fungal order Sordariales.</title>
        <authorList>
            <person name="Hensen N."/>
            <person name="Bonometti L."/>
            <person name="Westerberg I."/>
            <person name="Brannstrom I.O."/>
            <person name="Guillou S."/>
            <person name="Cros-Aarteil S."/>
            <person name="Calhoun S."/>
            <person name="Haridas S."/>
            <person name="Kuo A."/>
            <person name="Mondo S."/>
            <person name="Pangilinan J."/>
            <person name="Riley R."/>
            <person name="LaButti K."/>
            <person name="Andreopoulos B."/>
            <person name="Lipzen A."/>
            <person name="Chen C."/>
            <person name="Yan M."/>
            <person name="Daum C."/>
            <person name="Ng V."/>
            <person name="Clum A."/>
            <person name="Steindorff A."/>
            <person name="Ohm R.A."/>
            <person name="Martin F."/>
            <person name="Silar P."/>
            <person name="Natvig D.O."/>
            <person name="Lalanne C."/>
            <person name="Gautier V."/>
            <person name="Ament-Velasquez S.L."/>
            <person name="Kruys A."/>
            <person name="Hutchinson M.I."/>
            <person name="Powell A.J."/>
            <person name="Barry K."/>
            <person name="Miller A.N."/>
            <person name="Grigoriev I.V."/>
            <person name="Debuchy R."/>
            <person name="Gladieux P."/>
            <person name="Hiltunen Thoren M."/>
            <person name="Johannesson H."/>
        </authorList>
    </citation>
    <scope>NUCLEOTIDE SEQUENCE [LARGE SCALE GENOMIC DNA]</scope>
    <source>
        <strain evidence="1 2">FGSC 10403</strain>
    </source>
</reference>
<comment type="caution">
    <text evidence="1">The sequence shown here is derived from an EMBL/GenBank/DDBJ whole genome shotgun (WGS) entry which is preliminary data.</text>
</comment>
<evidence type="ECO:0000313" key="1">
    <source>
        <dbReference type="EMBL" id="KAK3499467.1"/>
    </source>
</evidence>
<proteinExistence type="predicted"/>
<dbReference type="GeneID" id="87878706"/>
<dbReference type="EMBL" id="JAULSX010000001">
    <property type="protein sequence ID" value="KAK3499467.1"/>
    <property type="molecule type" value="Genomic_DNA"/>
</dbReference>
<dbReference type="Proteomes" id="UP001285908">
    <property type="component" value="Unassembled WGS sequence"/>
</dbReference>
<sequence>MPRPVAISEPMRGALLECFRAATRLKTEDVDVAAPSAALIDIWKGVSDGALNFSIESDGKIAFDAPQGFRVRLNIIEIGSGCIHRIHVTEPFHEGSVASMSDLLLMRAVTVVDRGGDGDRLDFQWLLEGVFQKLEQFPRIDDEELHWLAKAAEAVYGPIGYLGIASCIATTNEAAALALLHKGKKSSQVHVAKRQS</sequence>
<organism evidence="1 2">
    <name type="scientific">Neurospora hispaniola</name>
    <dbReference type="NCBI Taxonomy" id="588809"/>
    <lineage>
        <taxon>Eukaryota</taxon>
        <taxon>Fungi</taxon>
        <taxon>Dikarya</taxon>
        <taxon>Ascomycota</taxon>
        <taxon>Pezizomycotina</taxon>
        <taxon>Sordariomycetes</taxon>
        <taxon>Sordariomycetidae</taxon>
        <taxon>Sordariales</taxon>
        <taxon>Sordariaceae</taxon>
        <taxon>Neurospora</taxon>
    </lineage>
</organism>